<evidence type="ECO:0000313" key="13">
    <source>
        <dbReference type="EMBL" id="ERE05781.1"/>
    </source>
</evidence>
<evidence type="ECO:0000256" key="6">
    <source>
        <dbReference type="ARBA" id="ARBA00022692"/>
    </source>
</evidence>
<evidence type="ECO:0000256" key="1">
    <source>
        <dbReference type="ARBA" id="ARBA00004377"/>
    </source>
</evidence>
<keyword evidence="7 11" id="KW-1133">Transmembrane helix</keyword>
<comment type="similarity">
    <text evidence="9">Belongs to the GSP H family.</text>
</comment>
<reference evidence="13 14" key="1">
    <citation type="journal article" date="2013" name="Genome Announc.">
        <title>Genome Sequence of the Pigment-Producing Bacterium Pseudogulbenkiania ferrooxidans, Isolated from Loktak Lake.</title>
        <authorList>
            <person name="Puranik S."/>
            <person name="Talkal R."/>
            <person name="Qureshi A."/>
            <person name="Khardenavis A."/>
            <person name="Kapley A."/>
            <person name="Purohit H.J."/>
        </authorList>
    </citation>
    <scope>NUCLEOTIDE SEQUENCE [LARGE SCALE GENOMIC DNA]</scope>
    <source>
        <strain evidence="13 14">EGD-HP2</strain>
    </source>
</reference>
<evidence type="ECO:0000313" key="14">
    <source>
        <dbReference type="Proteomes" id="UP000016426"/>
    </source>
</evidence>
<dbReference type="EMBL" id="AVPH01000242">
    <property type="protein sequence ID" value="ERE05781.1"/>
    <property type="molecule type" value="Genomic_DNA"/>
</dbReference>
<dbReference type="Pfam" id="PF12019">
    <property type="entry name" value="GspH"/>
    <property type="match status" value="1"/>
</dbReference>
<comment type="subcellular location">
    <subcellularLocation>
        <location evidence="1">Cell inner membrane</location>
        <topology evidence="1">Single-pass membrane protein</topology>
    </subcellularLocation>
</comment>
<protein>
    <recommendedName>
        <fullName evidence="2">Type II secretion system protein H</fullName>
    </recommendedName>
    <alternativeName>
        <fullName evidence="10">General secretion pathway protein H</fullName>
    </alternativeName>
</protein>
<dbReference type="SUPFAM" id="SSF54523">
    <property type="entry name" value="Pili subunits"/>
    <property type="match status" value="1"/>
</dbReference>
<organism evidence="13 14">
    <name type="scientific">Pseudogulbenkiania ferrooxidans EGD-HP2</name>
    <dbReference type="NCBI Taxonomy" id="1388764"/>
    <lineage>
        <taxon>Bacteria</taxon>
        <taxon>Pseudomonadati</taxon>
        <taxon>Pseudomonadota</taxon>
        <taxon>Betaproteobacteria</taxon>
        <taxon>Neisseriales</taxon>
        <taxon>Chromobacteriaceae</taxon>
        <taxon>Pseudogulbenkiania</taxon>
    </lineage>
</organism>
<evidence type="ECO:0000256" key="10">
    <source>
        <dbReference type="ARBA" id="ARBA00030775"/>
    </source>
</evidence>
<evidence type="ECO:0000256" key="7">
    <source>
        <dbReference type="ARBA" id="ARBA00022989"/>
    </source>
</evidence>
<keyword evidence="5" id="KW-0997">Cell inner membrane</keyword>
<sequence length="202" mass="21026">MVRSTSPARLPGNRSSIMDKQQAFTLPELLIVMALLAIVLAFAVPAYQSAVSANAVMSESNNLYGDILSARNEALKRGQTVLVCPSADGANCNASAPGNTSWAGGWIVLQAVGGNCTDTSGTVLRRQQAFSSGDSASSNNSAYPYLCFNRMGYAPSSNDGMITFNTSGNQASSRRCVALAAVGHPQVLTSGQTDSTGQYTCP</sequence>
<dbReference type="InterPro" id="IPR012902">
    <property type="entry name" value="N_methyl_site"/>
</dbReference>
<name>A0ABP2XM39_9NEIS</name>
<evidence type="ECO:0000256" key="4">
    <source>
        <dbReference type="ARBA" id="ARBA00022481"/>
    </source>
</evidence>
<evidence type="ECO:0000256" key="5">
    <source>
        <dbReference type="ARBA" id="ARBA00022519"/>
    </source>
</evidence>
<gene>
    <name evidence="13" type="ORF">O166_09810</name>
</gene>
<dbReference type="Gene3D" id="3.55.40.10">
    <property type="entry name" value="minor pseudopilin epsh domain"/>
    <property type="match status" value="1"/>
</dbReference>
<keyword evidence="4" id="KW-0488">Methylation</keyword>
<accession>A0ABP2XM39</accession>
<evidence type="ECO:0000256" key="2">
    <source>
        <dbReference type="ARBA" id="ARBA00021549"/>
    </source>
</evidence>
<keyword evidence="3" id="KW-1003">Cell membrane</keyword>
<dbReference type="InterPro" id="IPR022346">
    <property type="entry name" value="T2SS_GspH"/>
</dbReference>
<dbReference type="Pfam" id="PF07963">
    <property type="entry name" value="N_methyl"/>
    <property type="match status" value="1"/>
</dbReference>
<dbReference type="Proteomes" id="UP000016426">
    <property type="component" value="Unassembled WGS sequence"/>
</dbReference>
<evidence type="ECO:0000256" key="3">
    <source>
        <dbReference type="ARBA" id="ARBA00022475"/>
    </source>
</evidence>
<keyword evidence="14" id="KW-1185">Reference proteome</keyword>
<keyword evidence="8 11" id="KW-0472">Membrane</keyword>
<evidence type="ECO:0000256" key="8">
    <source>
        <dbReference type="ARBA" id="ARBA00023136"/>
    </source>
</evidence>
<proteinExistence type="inferred from homology"/>
<comment type="caution">
    <text evidence="13">The sequence shown here is derived from an EMBL/GenBank/DDBJ whole genome shotgun (WGS) entry which is preliminary data.</text>
</comment>
<dbReference type="NCBIfam" id="TIGR02532">
    <property type="entry name" value="IV_pilin_GFxxxE"/>
    <property type="match status" value="1"/>
</dbReference>
<keyword evidence="6 11" id="KW-0812">Transmembrane</keyword>
<feature type="transmembrane region" description="Helical" evidence="11">
    <location>
        <begin position="24"/>
        <end position="47"/>
    </location>
</feature>
<evidence type="ECO:0000259" key="12">
    <source>
        <dbReference type="Pfam" id="PF12019"/>
    </source>
</evidence>
<evidence type="ECO:0000256" key="11">
    <source>
        <dbReference type="SAM" id="Phobius"/>
    </source>
</evidence>
<feature type="domain" description="General secretion pathway GspH" evidence="12">
    <location>
        <begin position="60"/>
        <end position="183"/>
    </location>
</feature>
<dbReference type="InterPro" id="IPR045584">
    <property type="entry name" value="Pilin-like"/>
</dbReference>
<evidence type="ECO:0000256" key="9">
    <source>
        <dbReference type="ARBA" id="ARBA00025772"/>
    </source>
</evidence>